<dbReference type="EMBL" id="AUZZ01002327">
    <property type="protein sequence ID" value="EQD60849.1"/>
    <property type="molecule type" value="Genomic_DNA"/>
</dbReference>
<gene>
    <name evidence="1" type="ORF">B2A_03473</name>
</gene>
<evidence type="ECO:0000313" key="1">
    <source>
        <dbReference type="EMBL" id="EQD60849.1"/>
    </source>
</evidence>
<comment type="caution">
    <text evidence="1">The sequence shown here is derived from an EMBL/GenBank/DDBJ whole genome shotgun (WGS) entry which is preliminary data.</text>
</comment>
<dbReference type="AlphaFoldDB" id="T1C6C3"/>
<protein>
    <submittedName>
        <fullName evidence="1">Uncharacterized protein</fullName>
    </submittedName>
</protein>
<proteinExistence type="predicted"/>
<sequence>MTAGTRHRCVRGYRLRLRWLTLLLCALPMLAIAKPGVSASTTAASTPNATIPPAGYMAPAPHATRVAGFFLNGRDSGQSITLLPLPQGGYAVDLDQFARRIGSLVQEQGPLLVLPTPLGNAQLQTAEAISHDQQRYFPIATLAKALGAKISFDEQEFALKTELPWNPGSTAPGAALSTQQVKPDIYAPSLSLSSWHSEAYYTRLGGTSTLSTYTDLGGALGPGFWRMRYYTNPGGQNRLSNYGWILDQGNGRWMLGEDQLALDPLLPYAQLTGAQYAWTNQPALAYGTAMGADQLVASQLQGGRTVSGGNGPPGGIAELRVNGQVVARTAIRLDGTWQFRDVLLRGDERVEVALYQRFGAGTPVRIESVNVASSAQALPAGTIISYGGVGADGNPFDPAVGTHGLGGFYQLRYGLSQRWTLGGAVQRAGGQDYGIVNAVGGFGSLGTWGMTLGRNGSASAWSLSGNGQSKSLSWSGYAIQRGANYFPDYTAAFYGRYATYTAASYDRYATLNWNVRPDLGLTLSGRDAYDPIYGQPIRFVKPGFSWRPYASLGLSAQPDYFGNYAWNASWLPGAHDQVSLSSYSGVSQAQWQHSFSDGYSTTLAATHDGYLGTRYSALLSGMWRGPRPVLWTAGLLQGRGRFGYLLDAAVEAMPGLSAHLQVQNDPLNAAIPGVGGLLVQFVMVADFAVTSSGLTRGSMGSYAARVGAISGRISGKLPANVHWSDLAGVPLLIDGRPRGKLDSNGHYLIANLAPGVYRVQLDAEHMPIDLVPDQAAPWVQVRAGVTTTADFHVSLRLGFAGRITRASQPLVNAPIEVIDAQGKVVKKIDSDQWGYYRVDDLPPGTYTVRADGASRSVTLQRAFLYQQDLAVAPAKN</sequence>
<dbReference type="SUPFAM" id="SSF49478">
    <property type="entry name" value="Cna protein B-type domain"/>
    <property type="match status" value="1"/>
</dbReference>
<dbReference type="InterPro" id="IPR013783">
    <property type="entry name" value="Ig-like_fold"/>
</dbReference>
<name>T1C6C3_9ZZZZ</name>
<reference evidence="1" key="1">
    <citation type="submission" date="2013-08" db="EMBL/GenBank/DDBJ databases">
        <authorList>
            <person name="Mendez C."/>
            <person name="Richter M."/>
            <person name="Ferrer M."/>
            <person name="Sanchez J."/>
        </authorList>
    </citation>
    <scope>NUCLEOTIDE SEQUENCE</scope>
</reference>
<organism evidence="1">
    <name type="scientific">mine drainage metagenome</name>
    <dbReference type="NCBI Taxonomy" id="410659"/>
    <lineage>
        <taxon>unclassified sequences</taxon>
        <taxon>metagenomes</taxon>
        <taxon>ecological metagenomes</taxon>
    </lineage>
</organism>
<reference evidence="1" key="2">
    <citation type="journal article" date="2014" name="ISME J.">
        <title>Microbial stratification in low pH oxic and suboxic macroscopic growths along an acid mine drainage.</title>
        <authorList>
            <person name="Mendez-Garcia C."/>
            <person name="Mesa V."/>
            <person name="Sprenger R.R."/>
            <person name="Richter M."/>
            <person name="Diez M.S."/>
            <person name="Solano J."/>
            <person name="Bargiela R."/>
            <person name="Golyshina O.V."/>
            <person name="Manteca A."/>
            <person name="Ramos J.L."/>
            <person name="Gallego J.R."/>
            <person name="Llorente I."/>
            <person name="Martins Dos Santos V.A."/>
            <person name="Jensen O.N."/>
            <person name="Pelaez A.I."/>
            <person name="Sanchez J."/>
            <person name="Ferrer M."/>
        </authorList>
    </citation>
    <scope>NUCLEOTIDE SEQUENCE</scope>
</reference>
<accession>T1C6C3</accession>
<dbReference type="Gene3D" id="2.60.40.10">
    <property type="entry name" value="Immunoglobulins"/>
    <property type="match status" value="1"/>
</dbReference>